<organism evidence="2 3">
    <name type="scientific">Porphyra umbilicalis</name>
    <name type="common">Purple laver</name>
    <name type="synonym">Red alga</name>
    <dbReference type="NCBI Taxonomy" id="2786"/>
    <lineage>
        <taxon>Eukaryota</taxon>
        <taxon>Rhodophyta</taxon>
        <taxon>Bangiophyceae</taxon>
        <taxon>Bangiales</taxon>
        <taxon>Bangiaceae</taxon>
        <taxon>Porphyra</taxon>
    </lineage>
</organism>
<feature type="region of interest" description="Disordered" evidence="1">
    <location>
        <begin position="1"/>
        <end position="24"/>
    </location>
</feature>
<sequence length="101" mass="11667">MPARGRRPPRAPQTKEERSARDRATRMTRELVHLNSQLSHTSLTPAGRVELLDYILQTERAHATAKATHEELARQRAAKNDQLRQSWQLQQTRKTVDMEDA</sequence>
<feature type="region of interest" description="Disordered" evidence="1">
    <location>
        <begin position="66"/>
        <end position="101"/>
    </location>
</feature>
<dbReference type="AlphaFoldDB" id="A0A1X6NR78"/>
<feature type="compositionally biased region" description="Basic and acidic residues" evidence="1">
    <location>
        <begin position="66"/>
        <end position="82"/>
    </location>
</feature>
<dbReference type="Proteomes" id="UP000218209">
    <property type="component" value="Unassembled WGS sequence"/>
</dbReference>
<keyword evidence="3" id="KW-1185">Reference proteome</keyword>
<evidence type="ECO:0000313" key="3">
    <source>
        <dbReference type="Proteomes" id="UP000218209"/>
    </source>
</evidence>
<accession>A0A1X6NR78</accession>
<evidence type="ECO:0000256" key="1">
    <source>
        <dbReference type="SAM" id="MobiDB-lite"/>
    </source>
</evidence>
<name>A0A1X6NR78_PORUM</name>
<dbReference type="EMBL" id="KV919171">
    <property type="protein sequence ID" value="OSX71098.1"/>
    <property type="molecule type" value="Genomic_DNA"/>
</dbReference>
<reference evidence="2 3" key="1">
    <citation type="submission" date="2017-03" db="EMBL/GenBank/DDBJ databases">
        <title>WGS assembly of Porphyra umbilicalis.</title>
        <authorList>
            <person name="Brawley S.H."/>
            <person name="Blouin N.A."/>
            <person name="Ficko-Blean E."/>
            <person name="Wheeler G.L."/>
            <person name="Lohr M."/>
            <person name="Goodson H.V."/>
            <person name="Jenkins J.W."/>
            <person name="Blaby-Haas C.E."/>
            <person name="Helliwell K.E."/>
            <person name="Chan C."/>
            <person name="Marriage T."/>
            <person name="Bhattacharya D."/>
            <person name="Klein A.S."/>
            <person name="Badis Y."/>
            <person name="Brodie J."/>
            <person name="Cao Y."/>
            <person name="Collen J."/>
            <person name="Dittami S.M."/>
            <person name="Gachon C.M."/>
            <person name="Green B.R."/>
            <person name="Karpowicz S."/>
            <person name="Kim J.W."/>
            <person name="Kudahl U."/>
            <person name="Lin S."/>
            <person name="Michel G."/>
            <person name="Mittag M."/>
            <person name="Olson B.J."/>
            <person name="Pangilinan J."/>
            <person name="Peng Y."/>
            <person name="Qiu H."/>
            <person name="Shu S."/>
            <person name="Singer J.T."/>
            <person name="Smith A.G."/>
            <person name="Sprecher B.N."/>
            <person name="Wagner V."/>
            <person name="Wang W."/>
            <person name="Wang Z.-Y."/>
            <person name="Yan J."/>
            <person name="Yarish C."/>
            <person name="Zoeuner-Riek S."/>
            <person name="Zhuang Y."/>
            <person name="Zou Y."/>
            <person name="Lindquist E.A."/>
            <person name="Grimwood J."/>
            <person name="Barry K."/>
            <person name="Rokhsar D.S."/>
            <person name="Schmutz J."/>
            <person name="Stiller J.W."/>
            <person name="Grossman A.R."/>
            <person name="Prochnik S.E."/>
        </authorList>
    </citation>
    <scope>NUCLEOTIDE SEQUENCE [LARGE SCALE GENOMIC DNA]</scope>
    <source>
        <strain evidence="2">4086291</strain>
    </source>
</reference>
<feature type="compositionally biased region" description="Polar residues" evidence="1">
    <location>
        <begin position="83"/>
        <end position="93"/>
    </location>
</feature>
<protein>
    <submittedName>
        <fullName evidence="2">Uncharacterized protein</fullName>
    </submittedName>
</protein>
<evidence type="ECO:0000313" key="2">
    <source>
        <dbReference type="EMBL" id="OSX71098.1"/>
    </source>
</evidence>
<feature type="compositionally biased region" description="Basic and acidic residues" evidence="1">
    <location>
        <begin position="13"/>
        <end position="24"/>
    </location>
</feature>
<gene>
    <name evidence="2" type="ORF">BU14_0602s0007</name>
</gene>
<proteinExistence type="predicted"/>